<evidence type="ECO:0000313" key="5">
    <source>
        <dbReference type="Proteomes" id="UP000717634"/>
    </source>
</evidence>
<dbReference type="PROSITE" id="PS51688">
    <property type="entry name" value="ICA"/>
    <property type="match status" value="1"/>
</dbReference>
<feature type="chain" id="PRO_5045618080" description="Peptidase S74 domain-containing protein" evidence="2">
    <location>
        <begin position="28"/>
        <end position="706"/>
    </location>
</feature>
<feature type="region of interest" description="Disordered" evidence="1">
    <location>
        <begin position="225"/>
        <end position="266"/>
    </location>
</feature>
<dbReference type="Gene3D" id="1.10.10.10">
    <property type="entry name" value="Winged helix-like DNA-binding domain superfamily/Winged helix DNA-binding domain"/>
    <property type="match status" value="1"/>
</dbReference>
<dbReference type="InterPro" id="IPR030392">
    <property type="entry name" value="S74_ICA"/>
</dbReference>
<dbReference type="RefSeq" id="WP_168675361.1">
    <property type="nucleotide sequence ID" value="NZ_JAAVTK010000023.1"/>
</dbReference>
<keyword evidence="2" id="KW-0732">Signal</keyword>
<reference evidence="4 5" key="1">
    <citation type="submission" date="2020-03" db="EMBL/GenBank/DDBJ databases">
        <title>Genomic Encyclopedia of Type Strains, Phase IV (KMG-V): Genome sequencing to study the core and pangenomes of soil and plant-associated prokaryotes.</title>
        <authorList>
            <person name="Whitman W."/>
        </authorList>
    </citation>
    <scope>NUCLEOTIDE SEQUENCE [LARGE SCALE GENOMIC DNA]</scope>
    <source>
        <strain evidence="4 5">1B</strain>
    </source>
</reference>
<name>A0ABX1HRB9_9BACT</name>
<dbReference type="Pfam" id="PF13884">
    <property type="entry name" value="Peptidase_S74"/>
    <property type="match status" value="1"/>
</dbReference>
<evidence type="ECO:0000256" key="1">
    <source>
        <dbReference type="SAM" id="MobiDB-lite"/>
    </source>
</evidence>
<dbReference type="EMBL" id="JAAVTK010000023">
    <property type="protein sequence ID" value="NKI91811.1"/>
    <property type="molecule type" value="Genomic_DNA"/>
</dbReference>
<gene>
    <name evidence="4" type="ORF">HBN54_004433</name>
</gene>
<accession>A0ABX1HRB9</accession>
<keyword evidence="5" id="KW-1185">Reference proteome</keyword>
<evidence type="ECO:0000259" key="3">
    <source>
        <dbReference type="PROSITE" id="PS51688"/>
    </source>
</evidence>
<dbReference type="PANTHER" id="PTHR13029:SF18">
    <property type="entry name" value="MYELIN REGULATORY FACTOR HOMOLOG 1"/>
    <property type="match status" value="1"/>
</dbReference>
<dbReference type="PANTHER" id="PTHR13029">
    <property type="match status" value="1"/>
</dbReference>
<dbReference type="Proteomes" id="UP000717634">
    <property type="component" value="Unassembled WGS sequence"/>
</dbReference>
<dbReference type="InterPro" id="IPR051577">
    <property type="entry name" value="MRF-like"/>
</dbReference>
<protein>
    <recommendedName>
        <fullName evidence="3">Peptidase S74 domain-containing protein</fullName>
    </recommendedName>
</protein>
<feature type="signal peptide" evidence="2">
    <location>
        <begin position="1"/>
        <end position="27"/>
    </location>
</feature>
<organism evidence="4 5">
    <name type="scientific">Hymenobacter artigasi</name>
    <dbReference type="NCBI Taxonomy" id="2719616"/>
    <lineage>
        <taxon>Bacteria</taxon>
        <taxon>Pseudomonadati</taxon>
        <taxon>Bacteroidota</taxon>
        <taxon>Cytophagia</taxon>
        <taxon>Cytophagales</taxon>
        <taxon>Hymenobacteraceae</taxon>
        <taxon>Hymenobacter</taxon>
    </lineage>
</organism>
<dbReference type="InterPro" id="IPR036388">
    <property type="entry name" value="WH-like_DNA-bd_sf"/>
</dbReference>
<sequence length="706" mass="68964">MESRFTHFRRGLVLAALLAGGQFAARAQSVGINNATPDAAAVLDVTSTTKGLLPPRMSQAQRDAIGPAAAAAGLLIYNTNTKTLNSWDGTKWTEVLSSGAGQATVPAATTTFSFTGGTQTYTVPAGVTSIQVQADGASGSNLLGTPGVGARVLATLAVMPGEVLTVEVGGAGGLGGNPGVPGYNGGGFAGAGPAGGGATDLRRATSAGITGDYLTSRNALLVAGGGGGGGTSSSTSGGAGGTPSPGGTGATGGSNTVGGTGATQAGPGMGGGLNSYAGYNGSNNTGGGGSQAGGGGGGYYGGGGGGANAAPGPGGGAGGGGGSSFVVASGSSGVSYTAAPRGNGLLTITTAPSLPAPALSGTNITDVIRSQNTADQAASFRITGSGTVGGNVGIGTTAPTYKLHVNGTQGITGTNTLELGAGVSGKEANAGKIGYQTFTAGALDIVGAGTLGTNRRIQFWNEGGAAFTGNVGVGTSAPAQRLDVQGGNISLQSNYDLLIRDANHGLGWYGGGKLWGSVNIDGPVLYGYSGGILGINQGGTRTSALTWLSNGNVGIGTTAPGVRLDVAGDARATSFTTSSDRRFKQNIRPLTSALSAVLALQGMRYEWNTLGVQHGGKANTAQVGLIAQEVEKIYPELVSTDADGFKSVNYAQLTPVLIEAIKELAAQNEALRTRNDADHASLLTLQAQMARLLGEAAPAAGAQAHR</sequence>
<evidence type="ECO:0000256" key="2">
    <source>
        <dbReference type="SAM" id="SignalP"/>
    </source>
</evidence>
<evidence type="ECO:0000313" key="4">
    <source>
        <dbReference type="EMBL" id="NKI91811.1"/>
    </source>
</evidence>
<feature type="domain" description="Peptidase S74" evidence="3">
    <location>
        <begin position="579"/>
        <end position="675"/>
    </location>
</feature>
<comment type="caution">
    <text evidence="4">The sequence shown here is derived from an EMBL/GenBank/DDBJ whole genome shotgun (WGS) entry which is preliminary data.</text>
</comment>
<proteinExistence type="predicted"/>